<keyword evidence="8" id="KW-1185">Reference proteome</keyword>
<sequence>MHKQQLGFGSIILLGLNAIIGSGIFLLPNQVARLMGTASLLVIGFDAVLVISIALCFAQAATYFHQDGGPYLYAKSAFGGFVGFEVGFITWVICIIAQATMTAAFETELVTIFPAMHPFKALIASAIIIILAMINLTGVQASKITINVVTISKLLPLILFIAIGIFFIRGQNFVPFFPHGHYQKGSFAPAAITMFYAFTGFEGMVLAAGDMKDATHNLPKAITLVISCVALIYALIQITTTGILGQQLAHNNVPIQAAFQKITGPVGNDIVAAGTLLSTGGLMVTSSFITPRAGVALGEGGSLPRWFAKRNQANAPWVTIIISLSLTLILVWSGSFKFLVQISAISRFAQYLPTCLAVLVFAHTKKLSPKQFHLKGGPIIPLLAIGVSLWLLIQVKWQQLILGLGALIVAIPIYGFMHWRKIDHAKHY</sequence>
<evidence type="ECO:0000313" key="7">
    <source>
        <dbReference type="EMBL" id="UQS83074.1"/>
    </source>
</evidence>
<feature type="transmembrane region" description="Helical" evidence="6">
    <location>
        <begin position="338"/>
        <end position="362"/>
    </location>
</feature>
<keyword evidence="4 6" id="KW-1133">Transmembrane helix</keyword>
<evidence type="ECO:0000256" key="3">
    <source>
        <dbReference type="ARBA" id="ARBA00022692"/>
    </source>
</evidence>
<feature type="transmembrane region" description="Helical" evidence="6">
    <location>
        <begin position="6"/>
        <end position="27"/>
    </location>
</feature>
<proteinExistence type="predicted"/>
<dbReference type="PANTHER" id="PTHR42770">
    <property type="entry name" value="AMINO ACID TRANSPORTER-RELATED"/>
    <property type="match status" value="1"/>
</dbReference>
<feature type="transmembrane region" description="Helical" evidence="6">
    <location>
        <begin position="374"/>
        <end position="393"/>
    </location>
</feature>
<organism evidence="7 8">
    <name type="scientific">Bombilactobacillus thymidiniphilus</name>
    <dbReference type="NCBI Taxonomy" id="2923363"/>
    <lineage>
        <taxon>Bacteria</taxon>
        <taxon>Bacillati</taxon>
        <taxon>Bacillota</taxon>
        <taxon>Bacilli</taxon>
        <taxon>Lactobacillales</taxon>
        <taxon>Lactobacillaceae</taxon>
        <taxon>Bombilactobacillus</taxon>
    </lineage>
</organism>
<feature type="transmembrane region" description="Helical" evidence="6">
    <location>
        <begin position="76"/>
        <end position="97"/>
    </location>
</feature>
<feature type="transmembrane region" description="Helical" evidence="6">
    <location>
        <begin position="39"/>
        <end position="64"/>
    </location>
</feature>
<feature type="transmembrane region" description="Helical" evidence="6">
    <location>
        <begin position="221"/>
        <end position="244"/>
    </location>
</feature>
<comment type="subcellular location">
    <subcellularLocation>
        <location evidence="1">Cell membrane</location>
        <topology evidence="1">Multi-pass membrane protein</topology>
    </subcellularLocation>
</comment>
<keyword evidence="2" id="KW-1003">Cell membrane</keyword>
<keyword evidence="3 6" id="KW-0812">Transmembrane</keyword>
<evidence type="ECO:0000256" key="5">
    <source>
        <dbReference type="ARBA" id="ARBA00023136"/>
    </source>
</evidence>
<feature type="transmembrane region" description="Helical" evidence="6">
    <location>
        <begin position="399"/>
        <end position="417"/>
    </location>
</feature>
<dbReference type="PANTHER" id="PTHR42770:SF18">
    <property type="entry name" value="ARGININE_AGMATINE ANTIPORTER"/>
    <property type="match status" value="1"/>
</dbReference>
<evidence type="ECO:0000256" key="4">
    <source>
        <dbReference type="ARBA" id="ARBA00022989"/>
    </source>
</evidence>
<protein>
    <submittedName>
        <fullName evidence="7">APC family permease</fullName>
    </submittedName>
</protein>
<evidence type="ECO:0000256" key="2">
    <source>
        <dbReference type="ARBA" id="ARBA00022475"/>
    </source>
</evidence>
<feature type="transmembrane region" description="Helical" evidence="6">
    <location>
        <begin position="144"/>
        <end position="167"/>
    </location>
</feature>
<evidence type="ECO:0000313" key="8">
    <source>
        <dbReference type="Proteomes" id="UP000831947"/>
    </source>
</evidence>
<dbReference type="InterPro" id="IPR002293">
    <property type="entry name" value="AA/rel_permease1"/>
</dbReference>
<dbReference type="EMBL" id="CP093365">
    <property type="protein sequence ID" value="UQS83074.1"/>
    <property type="molecule type" value="Genomic_DNA"/>
</dbReference>
<dbReference type="RefSeq" id="WP_249512301.1">
    <property type="nucleotide sequence ID" value="NZ_CP093365.1"/>
</dbReference>
<accession>A0ABY4PBE0</accession>
<reference evidence="7 8" key="1">
    <citation type="journal article" date="2022" name="Int. J. Syst. Evol. Microbiol.">
        <title>Apilactobacillus apisilvae sp. nov., Nicolia spurrieriana gen. nov. sp. nov., Bombilactobacillus folatiphilus sp. nov. and Bombilactobacillus thymidiniphilus sp. nov., four new lactic acid bacterial isolates from stingless bees Tetragonula carbonaria and Austroplebeia australis.</title>
        <authorList>
            <person name="Oliphant S.A."/>
            <person name="Watson-Haigh N.S."/>
            <person name="Sumby K.M."/>
            <person name="Gardner J."/>
            <person name="Groom S."/>
            <person name="Jiranek V."/>
        </authorList>
    </citation>
    <scope>NUCLEOTIDE SEQUENCE [LARGE SCALE GENOMIC DNA]</scope>
    <source>
        <strain evidence="7 8">SG4_A1</strain>
    </source>
</reference>
<dbReference type="Gene3D" id="1.20.1740.10">
    <property type="entry name" value="Amino acid/polyamine transporter I"/>
    <property type="match status" value="1"/>
</dbReference>
<dbReference type="InterPro" id="IPR050367">
    <property type="entry name" value="APC_superfamily"/>
</dbReference>
<dbReference type="PIRSF" id="PIRSF006060">
    <property type="entry name" value="AA_transporter"/>
    <property type="match status" value="1"/>
</dbReference>
<feature type="transmembrane region" description="Helical" evidence="6">
    <location>
        <begin position="187"/>
        <end position="209"/>
    </location>
</feature>
<name>A0ABY4PBE0_9LACO</name>
<dbReference type="Pfam" id="PF13520">
    <property type="entry name" value="AA_permease_2"/>
    <property type="match status" value="1"/>
</dbReference>
<feature type="transmembrane region" description="Helical" evidence="6">
    <location>
        <begin position="118"/>
        <end position="138"/>
    </location>
</feature>
<dbReference type="Proteomes" id="UP000831947">
    <property type="component" value="Chromosome"/>
</dbReference>
<gene>
    <name evidence="7" type="ORF">MOO47_04620</name>
</gene>
<feature type="transmembrane region" description="Helical" evidence="6">
    <location>
        <begin position="315"/>
        <end position="332"/>
    </location>
</feature>
<keyword evidence="5 6" id="KW-0472">Membrane</keyword>
<evidence type="ECO:0000256" key="1">
    <source>
        <dbReference type="ARBA" id="ARBA00004651"/>
    </source>
</evidence>
<evidence type="ECO:0000256" key="6">
    <source>
        <dbReference type="SAM" id="Phobius"/>
    </source>
</evidence>